<organism evidence="4 5">
    <name type="scientific">Trichomalopsis sarcophagae</name>
    <dbReference type="NCBI Taxonomy" id="543379"/>
    <lineage>
        <taxon>Eukaryota</taxon>
        <taxon>Metazoa</taxon>
        <taxon>Ecdysozoa</taxon>
        <taxon>Arthropoda</taxon>
        <taxon>Hexapoda</taxon>
        <taxon>Insecta</taxon>
        <taxon>Pterygota</taxon>
        <taxon>Neoptera</taxon>
        <taxon>Endopterygota</taxon>
        <taxon>Hymenoptera</taxon>
        <taxon>Apocrita</taxon>
        <taxon>Proctotrupomorpha</taxon>
        <taxon>Chalcidoidea</taxon>
        <taxon>Pteromalidae</taxon>
        <taxon>Pteromalinae</taxon>
        <taxon>Trichomalopsis</taxon>
    </lineage>
</organism>
<evidence type="ECO:0000256" key="3">
    <source>
        <dbReference type="RuleBase" id="RU000363"/>
    </source>
</evidence>
<dbReference type="GO" id="GO:0016616">
    <property type="term" value="F:oxidoreductase activity, acting on the CH-OH group of donors, NAD or NADP as acceptor"/>
    <property type="evidence" value="ECO:0007669"/>
    <property type="project" value="TreeGrafter"/>
</dbReference>
<evidence type="ECO:0000313" key="4">
    <source>
        <dbReference type="EMBL" id="OXU30576.1"/>
    </source>
</evidence>
<sequence>MDINNKVAIITGGAGGIGAAIVNRLLEHGIKLVALFDLDNSNTKENFMDLQKKYGKRVELYLCDVTNKAQFEENFDKVLKTHKTIDILFNNAGIGSDIHTELMIDLNYKAVVLGSILFIERLGKHKGGKGGIIVNTASILGLRNLDCLPIYCSTKHAVVSFTRCLDVQYNTTGVRVVAICPGVTATPLLSNISKAMDFIVTDVEKSFKELKSQAPEFVADAVVKIIQKGKSGDVWVAEDSQAPYAVKDIEDYANLRIPIEE</sequence>
<evidence type="ECO:0008006" key="6">
    <source>
        <dbReference type="Google" id="ProtNLM"/>
    </source>
</evidence>
<dbReference type="Proteomes" id="UP000215335">
    <property type="component" value="Unassembled WGS sequence"/>
</dbReference>
<dbReference type="STRING" id="543379.A0A232FIK9"/>
<evidence type="ECO:0000313" key="5">
    <source>
        <dbReference type="Proteomes" id="UP000215335"/>
    </source>
</evidence>
<keyword evidence="2" id="KW-0560">Oxidoreductase</keyword>
<dbReference type="PANTHER" id="PTHR44229:SF8">
    <property type="entry name" value="ALCOHOL DEHYDROGENASE-RELATED"/>
    <property type="match status" value="1"/>
</dbReference>
<protein>
    <recommendedName>
        <fullName evidence="6">15-hydroxyprostaglandin dehydrogenase</fullName>
    </recommendedName>
</protein>
<dbReference type="InterPro" id="IPR002347">
    <property type="entry name" value="SDR_fam"/>
</dbReference>
<dbReference type="EMBL" id="NNAY01000146">
    <property type="protein sequence ID" value="OXU30576.1"/>
    <property type="molecule type" value="Genomic_DNA"/>
</dbReference>
<dbReference type="Pfam" id="PF00106">
    <property type="entry name" value="adh_short"/>
    <property type="match status" value="1"/>
</dbReference>
<dbReference type="PRINTS" id="PR00081">
    <property type="entry name" value="GDHRDH"/>
</dbReference>
<dbReference type="InterPro" id="IPR036291">
    <property type="entry name" value="NAD(P)-bd_dom_sf"/>
</dbReference>
<dbReference type="PRINTS" id="PR00080">
    <property type="entry name" value="SDRFAMILY"/>
</dbReference>
<comment type="caution">
    <text evidence="4">The sequence shown here is derived from an EMBL/GenBank/DDBJ whole genome shotgun (WGS) entry which is preliminary data.</text>
</comment>
<dbReference type="AlphaFoldDB" id="A0A232FIK9"/>
<accession>A0A232FIK9</accession>
<dbReference type="Gene3D" id="3.40.50.720">
    <property type="entry name" value="NAD(P)-binding Rossmann-like Domain"/>
    <property type="match status" value="1"/>
</dbReference>
<reference evidence="4 5" key="1">
    <citation type="journal article" date="2017" name="Curr. Biol.">
        <title>The Evolution of Venom by Co-option of Single-Copy Genes.</title>
        <authorList>
            <person name="Martinson E.O."/>
            <person name="Mrinalini"/>
            <person name="Kelkar Y.D."/>
            <person name="Chang C.H."/>
            <person name="Werren J.H."/>
        </authorList>
    </citation>
    <scope>NUCLEOTIDE SEQUENCE [LARGE SCALE GENOMIC DNA]</scope>
    <source>
        <strain evidence="4 5">Alberta</strain>
        <tissue evidence="4">Whole body</tissue>
    </source>
</reference>
<dbReference type="OrthoDB" id="417891at2759"/>
<proteinExistence type="inferred from homology"/>
<evidence type="ECO:0000256" key="2">
    <source>
        <dbReference type="ARBA" id="ARBA00023002"/>
    </source>
</evidence>
<evidence type="ECO:0000256" key="1">
    <source>
        <dbReference type="ARBA" id="ARBA00006484"/>
    </source>
</evidence>
<dbReference type="PANTHER" id="PTHR44229">
    <property type="entry name" value="15-HYDROXYPROSTAGLANDIN DEHYDROGENASE [NAD(+)]"/>
    <property type="match status" value="1"/>
</dbReference>
<name>A0A232FIK9_9HYME</name>
<gene>
    <name evidence="4" type="ORF">TSAR_007181</name>
</gene>
<dbReference type="SUPFAM" id="SSF51735">
    <property type="entry name" value="NAD(P)-binding Rossmann-fold domains"/>
    <property type="match status" value="1"/>
</dbReference>
<comment type="similarity">
    <text evidence="1 3">Belongs to the short-chain dehydrogenases/reductases (SDR) family.</text>
</comment>
<dbReference type="GO" id="GO:0005737">
    <property type="term" value="C:cytoplasm"/>
    <property type="evidence" value="ECO:0007669"/>
    <property type="project" value="TreeGrafter"/>
</dbReference>
<keyword evidence="5" id="KW-1185">Reference proteome</keyword>